<organism evidence="6">
    <name type="scientific">Physcomitrium patens</name>
    <name type="common">Spreading-leaved earth moss</name>
    <name type="synonym">Physcomitrella patens</name>
    <dbReference type="NCBI Taxonomy" id="3218"/>
    <lineage>
        <taxon>Eukaryota</taxon>
        <taxon>Viridiplantae</taxon>
        <taxon>Streptophyta</taxon>
        <taxon>Embryophyta</taxon>
        <taxon>Bryophyta</taxon>
        <taxon>Bryophytina</taxon>
        <taxon>Bryopsida</taxon>
        <taxon>Funariidae</taxon>
        <taxon>Funariales</taxon>
        <taxon>Funariaceae</taxon>
        <taxon>Physcomitrium</taxon>
    </lineage>
</organism>
<keyword evidence="2" id="KW-0723">Serine/threonine-protein kinase</keyword>
<evidence type="ECO:0000256" key="3">
    <source>
        <dbReference type="ARBA" id="ARBA00047899"/>
    </source>
</evidence>
<evidence type="ECO:0000313" key="7">
    <source>
        <dbReference type="EnsemblPlants" id="Pp3c7_4090V3.1"/>
    </source>
</evidence>
<proteinExistence type="predicted"/>
<gene>
    <name evidence="6" type="ORF">PHYPA_009894</name>
</gene>
<comment type="catalytic activity">
    <reaction evidence="4">
        <text>L-seryl-[protein] + ATP = O-phospho-L-seryl-[protein] + ADP + H(+)</text>
        <dbReference type="Rhea" id="RHEA:17989"/>
        <dbReference type="Rhea" id="RHEA-COMP:9863"/>
        <dbReference type="Rhea" id="RHEA-COMP:11604"/>
        <dbReference type="ChEBI" id="CHEBI:15378"/>
        <dbReference type="ChEBI" id="CHEBI:29999"/>
        <dbReference type="ChEBI" id="CHEBI:30616"/>
        <dbReference type="ChEBI" id="CHEBI:83421"/>
        <dbReference type="ChEBI" id="CHEBI:456216"/>
        <dbReference type="EC" id="2.7.11.1"/>
    </reaction>
</comment>
<protein>
    <recommendedName>
        <fullName evidence="1">non-specific serine/threonine protein kinase</fullName>
        <ecNumber evidence="1">2.7.11.1</ecNumber>
    </recommendedName>
</protein>
<reference evidence="6 8" key="1">
    <citation type="journal article" date="2008" name="Science">
        <title>The Physcomitrella genome reveals evolutionary insights into the conquest of land by plants.</title>
        <authorList>
            <person name="Rensing S."/>
            <person name="Lang D."/>
            <person name="Zimmer A."/>
            <person name="Terry A."/>
            <person name="Salamov A."/>
            <person name="Shapiro H."/>
            <person name="Nishiyama T."/>
            <person name="Perroud P.-F."/>
            <person name="Lindquist E."/>
            <person name="Kamisugi Y."/>
            <person name="Tanahashi T."/>
            <person name="Sakakibara K."/>
            <person name="Fujita T."/>
            <person name="Oishi K."/>
            <person name="Shin-I T."/>
            <person name="Kuroki Y."/>
            <person name="Toyoda A."/>
            <person name="Suzuki Y."/>
            <person name="Hashimoto A."/>
            <person name="Yamaguchi K."/>
            <person name="Sugano A."/>
            <person name="Kohara Y."/>
            <person name="Fujiyama A."/>
            <person name="Anterola A."/>
            <person name="Aoki S."/>
            <person name="Ashton N."/>
            <person name="Barbazuk W.B."/>
            <person name="Barker E."/>
            <person name="Bennetzen J."/>
            <person name="Bezanilla M."/>
            <person name="Blankenship R."/>
            <person name="Cho S.H."/>
            <person name="Dutcher S."/>
            <person name="Estelle M."/>
            <person name="Fawcett J.A."/>
            <person name="Gundlach H."/>
            <person name="Hanada K."/>
            <person name="Heyl A."/>
            <person name="Hicks K.A."/>
            <person name="Hugh J."/>
            <person name="Lohr M."/>
            <person name="Mayer K."/>
            <person name="Melkozernov A."/>
            <person name="Murata T."/>
            <person name="Nelson D."/>
            <person name="Pils B."/>
            <person name="Prigge M."/>
            <person name="Reiss B."/>
            <person name="Renner T."/>
            <person name="Rombauts S."/>
            <person name="Rushton P."/>
            <person name="Sanderfoot A."/>
            <person name="Schween G."/>
            <person name="Shiu S.-H."/>
            <person name="Stueber K."/>
            <person name="Theodoulou F.L."/>
            <person name="Tu H."/>
            <person name="Van de Peer Y."/>
            <person name="Verrier P.J."/>
            <person name="Waters E."/>
            <person name="Wood A."/>
            <person name="Yang L."/>
            <person name="Cove D."/>
            <person name="Cuming A."/>
            <person name="Hasebe M."/>
            <person name="Lucas S."/>
            <person name="Mishler D.B."/>
            <person name="Reski R."/>
            <person name="Grigoriev I."/>
            <person name="Quatrano R.S."/>
            <person name="Boore J.L."/>
        </authorList>
    </citation>
    <scope>NUCLEOTIDE SEQUENCE [LARGE SCALE GENOMIC DNA]</scope>
    <source>
        <strain evidence="7 8">cv. Gransden 2004</strain>
    </source>
</reference>
<dbReference type="SMART" id="SM00220">
    <property type="entry name" value="S_TKc"/>
    <property type="match status" value="1"/>
</dbReference>
<dbReference type="PANTHER" id="PTHR13902">
    <property type="entry name" value="SERINE/THREONINE-PROTEIN KINASE WNK WITH NO LYSINE -RELATED"/>
    <property type="match status" value="1"/>
</dbReference>
<evidence type="ECO:0000259" key="5">
    <source>
        <dbReference type="SMART" id="SM00220"/>
    </source>
</evidence>
<evidence type="ECO:0000313" key="6">
    <source>
        <dbReference type="EMBL" id="PNR50708.1"/>
    </source>
</evidence>
<keyword evidence="2" id="KW-0808">Transferase</keyword>
<keyword evidence="8" id="KW-1185">Reference proteome</keyword>
<dbReference type="InterPro" id="IPR050588">
    <property type="entry name" value="WNK_Ser-Thr_kinase"/>
</dbReference>
<reference evidence="7" key="3">
    <citation type="submission" date="2020-12" db="UniProtKB">
        <authorList>
            <consortium name="EnsemblPlants"/>
        </authorList>
    </citation>
    <scope>IDENTIFICATION</scope>
</reference>
<dbReference type="EnsemblPlants" id="Pp3c7_4090V3.1">
    <property type="protein sequence ID" value="Pp3c7_4090V3.1"/>
    <property type="gene ID" value="Pp3c7_4090"/>
</dbReference>
<dbReference type="InterPro" id="IPR011009">
    <property type="entry name" value="Kinase-like_dom_sf"/>
</dbReference>
<dbReference type="EMBL" id="ABEU02000007">
    <property type="protein sequence ID" value="PNR50708.1"/>
    <property type="molecule type" value="Genomic_DNA"/>
</dbReference>
<evidence type="ECO:0000256" key="2">
    <source>
        <dbReference type="ARBA" id="ARBA00022527"/>
    </source>
</evidence>
<comment type="catalytic activity">
    <reaction evidence="3">
        <text>L-threonyl-[protein] + ATP = O-phospho-L-threonyl-[protein] + ADP + H(+)</text>
        <dbReference type="Rhea" id="RHEA:46608"/>
        <dbReference type="Rhea" id="RHEA-COMP:11060"/>
        <dbReference type="Rhea" id="RHEA-COMP:11605"/>
        <dbReference type="ChEBI" id="CHEBI:15378"/>
        <dbReference type="ChEBI" id="CHEBI:30013"/>
        <dbReference type="ChEBI" id="CHEBI:30616"/>
        <dbReference type="ChEBI" id="CHEBI:61977"/>
        <dbReference type="ChEBI" id="CHEBI:456216"/>
        <dbReference type="EC" id="2.7.11.1"/>
    </reaction>
</comment>
<dbReference type="AlphaFoldDB" id="A0A2K1KAA8"/>
<keyword evidence="2" id="KW-0418">Kinase</keyword>
<dbReference type="EC" id="2.7.11.1" evidence="1"/>
<dbReference type="Proteomes" id="UP000006727">
    <property type="component" value="Chromosome 7"/>
</dbReference>
<evidence type="ECO:0000256" key="1">
    <source>
        <dbReference type="ARBA" id="ARBA00012513"/>
    </source>
</evidence>
<dbReference type="Gramene" id="Pp3c7_4090V3.1">
    <property type="protein sequence ID" value="Pp3c7_4090V3.1"/>
    <property type="gene ID" value="Pp3c7_4090"/>
</dbReference>
<dbReference type="Gene3D" id="1.10.510.10">
    <property type="entry name" value="Transferase(Phosphotransferase) domain 1"/>
    <property type="match status" value="1"/>
</dbReference>
<dbReference type="STRING" id="3218.A0A2K1KAA8"/>
<dbReference type="GO" id="GO:0005524">
    <property type="term" value="F:ATP binding"/>
    <property type="evidence" value="ECO:0007669"/>
    <property type="project" value="InterPro"/>
</dbReference>
<evidence type="ECO:0000313" key="8">
    <source>
        <dbReference type="Proteomes" id="UP000006727"/>
    </source>
</evidence>
<dbReference type="GO" id="GO:0004674">
    <property type="term" value="F:protein serine/threonine kinase activity"/>
    <property type="evidence" value="ECO:0007669"/>
    <property type="project" value="UniProtKB-EC"/>
</dbReference>
<sequence>MEIESGNQDIKDIDPCYRYTYYEEVLRRGSSKVCEIDLLGALQHHNIISCKVSWADEDMNVSFIMKLINPGTLADHYKLVWEVCGIEHDIKCDNIFIDGGNGEVKIGIHRTLIYVAPEILEGDYNQLVDWYELVMSEYKTTSEMFLKIGAGKYPNLLQKISDPWAQAFTERCLAPACKKPCVCAGVEVGSIRSLDLKSFDSGFLFGIQHFW</sequence>
<evidence type="ECO:0000256" key="4">
    <source>
        <dbReference type="ARBA" id="ARBA00048679"/>
    </source>
</evidence>
<dbReference type="InParanoid" id="A0A2K1KAA8"/>
<reference evidence="6 8" key="2">
    <citation type="journal article" date="2018" name="Plant J.">
        <title>The Physcomitrella patens chromosome-scale assembly reveals moss genome structure and evolution.</title>
        <authorList>
            <person name="Lang D."/>
            <person name="Ullrich K.K."/>
            <person name="Murat F."/>
            <person name="Fuchs J."/>
            <person name="Jenkins J."/>
            <person name="Haas F.B."/>
            <person name="Piednoel M."/>
            <person name="Gundlach H."/>
            <person name="Van Bel M."/>
            <person name="Meyberg R."/>
            <person name="Vives C."/>
            <person name="Morata J."/>
            <person name="Symeonidi A."/>
            <person name="Hiss M."/>
            <person name="Muchero W."/>
            <person name="Kamisugi Y."/>
            <person name="Saleh O."/>
            <person name="Blanc G."/>
            <person name="Decker E.L."/>
            <person name="van Gessel N."/>
            <person name="Grimwood J."/>
            <person name="Hayes R.D."/>
            <person name="Graham S.W."/>
            <person name="Gunter L.E."/>
            <person name="McDaniel S.F."/>
            <person name="Hoernstein S.N.W."/>
            <person name="Larsson A."/>
            <person name="Li F.W."/>
            <person name="Perroud P.F."/>
            <person name="Phillips J."/>
            <person name="Ranjan P."/>
            <person name="Rokshar D.S."/>
            <person name="Rothfels C.J."/>
            <person name="Schneider L."/>
            <person name="Shu S."/>
            <person name="Stevenson D.W."/>
            <person name="Thummler F."/>
            <person name="Tillich M."/>
            <person name="Villarreal Aguilar J.C."/>
            <person name="Widiez T."/>
            <person name="Wong G.K."/>
            <person name="Wymore A."/>
            <person name="Zhang Y."/>
            <person name="Zimmer A.D."/>
            <person name="Quatrano R.S."/>
            <person name="Mayer K.F.X."/>
            <person name="Goodstein D."/>
            <person name="Casacuberta J.M."/>
            <person name="Vandepoele K."/>
            <person name="Reski R."/>
            <person name="Cuming A.C."/>
            <person name="Tuskan G.A."/>
            <person name="Maumus F."/>
            <person name="Salse J."/>
            <person name="Schmutz J."/>
            <person name="Rensing S.A."/>
        </authorList>
    </citation>
    <scope>NUCLEOTIDE SEQUENCE [LARGE SCALE GENOMIC DNA]</scope>
    <source>
        <strain evidence="7 8">cv. Gransden 2004</strain>
    </source>
</reference>
<feature type="domain" description="Protein kinase" evidence="5">
    <location>
        <begin position="10"/>
        <end position="182"/>
    </location>
</feature>
<name>A0A2K1KAA8_PHYPA</name>
<accession>A0A2K1KAA8</accession>
<dbReference type="InterPro" id="IPR000719">
    <property type="entry name" value="Prot_kinase_dom"/>
</dbReference>
<dbReference type="SUPFAM" id="SSF56112">
    <property type="entry name" value="Protein kinase-like (PK-like)"/>
    <property type="match status" value="1"/>
</dbReference>